<dbReference type="Proteomes" id="UP001321473">
    <property type="component" value="Unassembled WGS sequence"/>
</dbReference>
<evidence type="ECO:0000256" key="1">
    <source>
        <dbReference type="ARBA" id="ARBA00004175"/>
    </source>
</evidence>
<dbReference type="EMBL" id="JARKHS020025469">
    <property type="protein sequence ID" value="KAK8767428.1"/>
    <property type="molecule type" value="Genomic_DNA"/>
</dbReference>
<proteinExistence type="inferred from homology"/>
<keyword evidence="4" id="KW-1052">Target cell membrane</keyword>
<dbReference type="GO" id="GO:0044218">
    <property type="term" value="C:other organism cell membrane"/>
    <property type="evidence" value="ECO:0007669"/>
    <property type="project" value="UniProtKB-KW"/>
</dbReference>
<dbReference type="GO" id="GO:0006887">
    <property type="term" value="P:exocytosis"/>
    <property type="evidence" value="ECO:0007669"/>
    <property type="project" value="UniProtKB-KW"/>
</dbReference>
<dbReference type="GO" id="GO:0044231">
    <property type="term" value="C:host cell presynaptic membrane"/>
    <property type="evidence" value="ECO:0007669"/>
    <property type="project" value="UniProtKB-KW"/>
</dbReference>
<evidence type="ECO:0000256" key="2">
    <source>
        <dbReference type="ARBA" id="ARBA00022473"/>
    </source>
</evidence>
<feature type="repeat" description="ANK" evidence="9">
    <location>
        <begin position="107"/>
        <end position="139"/>
    </location>
</feature>
<accession>A0AAQ4DY88</accession>
<dbReference type="GO" id="GO:0005737">
    <property type="term" value="C:cytoplasm"/>
    <property type="evidence" value="ECO:0007669"/>
    <property type="project" value="TreeGrafter"/>
</dbReference>
<dbReference type="SMART" id="SM00248">
    <property type="entry name" value="ANK"/>
    <property type="match status" value="2"/>
</dbReference>
<dbReference type="GO" id="GO:0004857">
    <property type="term" value="F:enzyme inhibitor activity"/>
    <property type="evidence" value="ECO:0007669"/>
    <property type="project" value="TreeGrafter"/>
</dbReference>
<comment type="subcellular location">
    <subcellularLocation>
        <location evidence="1">Target cell membrane</location>
    </subcellularLocation>
</comment>
<gene>
    <name evidence="10" type="ORF">V5799_005790</name>
</gene>
<evidence type="ECO:0000256" key="6">
    <source>
        <dbReference type="ARBA" id="ARBA00023028"/>
    </source>
</evidence>
<keyword evidence="7" id="KW-0472">Membrane</keyword>
<dbReference type="InterPro" id="IPR002110">
    <property type="entry name" value="Ankyrin_rpt"/>
</dbReference>
<comment type="caution">
    <text evidence="10">The sequence shown here is derived from an EMBL/GenBank/DDBJ whole genome shotgun (WGS) entry which is preliminary data.</text>
</comment>
<evidence type="ECO:0000256" key="7">
    <source>
        <dbReference type="ARBA" id="ARBA00023298"/>
    </source>
</evidence>
<keyword evidence="11" id="KW-1185">Reference proteome</keyword>
<dbReference type="SUPFAM" id="SSF48403">
    <property type="entry name" value="Ankyrin repeat"/>
    <property type="match status" value="1"/>
</dbReference>
<evidence type="ECO:0000313" key="11">
    <source>
        <dbReference type="Proteomes" id="UP001321473"/>
    </source>
</evidence>
<evidence type="ECO:0000256" key="3">
    <source>
        <dbReference type="ARBA" id="ARBA00022483"/>
    </source>
</evidence>
<evidence type="ECO:0000256" key="5">
    <source>
        <dbReference type="ARBA" id="ARBA00022737"/>
    </source>
</evidence>
<keyword evidence="9" id="KW-0040">ANK repeat</keyword>
<dbReference type="Gene3D" id="1.25.40.20">
    <property type="entry name" value="Ankyrin repeat-containing domain"/>
    <property type="match status" value="2"/>
</dbReference>
<keyword evidence="6" id="KW-0528">Neurotoxin</keyword>
<dbReference type="InterPro" id="IPR051226">
    <property type="entry name" value="PP1_Regulatory_Subunit"/>
</dbReference>
<keyword evidence="3" id="KW-0268">Exocytosis</keyword>
<dbReference type="InterPro" id="IPR036770">
    <property type="entry name" value="Ankyrin_rpt-contain_sf"/>
</dbReference>
<evidence type="ECO:0000256" key="9">
    <source>
        <dbReference type="PROSITE-ProRule" id="PRU00023"/>
    </source>
</evidence>
<dbReference type="PROSITE" id="PS50088">
    <property type="entry name" value="ANK_REPEAT"/>
    <property type="match status" value="1"/>
</dbReference>
<keyword evidence="5" id="KW-0677">Repeat</keyword>
<keyword evidence="7" id="KW-1053">Target membrane</keyword>
<protein>
    <submittedName>
        <fullName evidence="10">Uncharacterized protein</fullName>
    </submittedName>
</protein>
<reference evidence="10 11" key="1">
    <citation type="journal article" date="2023" name="Arcadia Sci">
        <title>De novo assembly of a long-read Amblyomma americanum tick genome.</title>
        <authorList>
            <person name="Chou S."/>
            <person name="Poskanzer K.E."/>
            <person name="Rollins M."/>
            <person name="Thuy-Boun P.S."/>
        </authorList>
    </citation>
    <scope>NUCLEOTIDE SEQUENCE [LARGE SCALE GENOMIC DNA]</scope>
    <source>
        <strain evidence="10">F_SG_1</strain>
        <tissue evidence="10">Salivary glands</tissue>
    </source>
</reference>
<dbReference type="GO" id="GO:0019208">
    <property type="term" value="F:phosphatase regulator activity"/>
    <property type="evidence" value="ECO:0007669"/>
    <property type="project" value="TreeGrafter"/>
</dbReference>
<dbReference type="PANTHER" id="PTHR24179:SF21">
    <property type="entry name" value="MYOSIN BINDING SUBUNIT, ISOFORM O"/>
    <property type="match status" value="1"/>
</dbReference>
<name>A0AAQ4DY88_AMBAM</name>
<comment type="similarity">
    <text evidence="8">Belongs to the NRARP family.</text>
</comment>
<evidence type="ECO:0000256" key="8">
    <source>
        <dbReference type="ARBA" id="ARBA00038386"/>
    </source>
</evidence>
<dbReference type="PROSITE" id="PS50297">
    <property type="entry name" value="ANK_REP_REGION"/>
    <property type="match status" value="1"/>
</dbReference>
<keyword evidence="6" id="KW-0800">Toxin</keyword>
<dbReference type="PANTHER" id="PTHR24179">
    <property type="entry name" value="PROTEIN PHOSPHATASE 1 REGULATORY SUBUNIT 12"/>
    <property type="match status" value="1"/>
</dbReference>
<keyword evidence="6" id="KW-0638">Presynaptic neurotoxin</keyword>
<dbReference type="AlphaFoldDB" id="A0AAQ4DY88"/>
<evidence type="ECO:0000313" key="10">
    <source>
        <dbReference type="EMBL" id="KAK8767428.1"/>
    </source>
</evidence>
<dbReference type="Pfam" id="PF00023">
    <property type="entry name" value="Ank"/>
    <property type="match status" value="1"/>
</dbReference>
<keyword evidence="2" id="KW-0217">Developmental protein</keyword>
<sequence length="141" mass="15263">MNKKNVDGLKALHQACIDDNIAMAGFLVDVATYLIEHAADVSRVNNDGDLPIDIAESEEMEELLQAEVDRVNGDCEATSNDEEALMLEDAKQMLKNNRVPDKVHPKTGATSLHVAAAKGYVKIMSVLIQTGVDLNSQDVDG</sequence>
<evidence type="ECO:0000256" key="4">
    <source>
        <dbReference type="ARBA" id="ARBA00022537"/>
    </source>
</evidence>
<organism evidence="10 11">
    <name type="scientific">Amblyomma americanum</name>
    <name type="common">Lone star tick</name>
    <dbReference type="NCBI Taxonomy" id="6943"/>
    <lineage>
        <taxon>Eukaryota</taxon>
        <taxon>Metazoa</taxon>
        <taxon>Ecdysozoa</taxon>
        <taxon>Arthropoda</taxon>
        <taxon>Chelicerata</taxon>
        <taxon>Arachnida</taxon>
        <taxon>Acari</taxon>
        <taxon>Parasitiformes</taxon>
        <taxon>Ixodida</taxon>
        <taxon>Ixodoidea</taxon>
        <taxon>Ixodidae</taxon>
        <taxon>Amblyomminae</taxon>
        <taxon>Amblyomma</taxon>
    </lineage>
</organism>